<evidence type="ECO:0000256" key="9">
    <source>
        <dbReference type="ARBA" id="ARBA00023277"/>
    </source>
</evidence>
<feature type="signal peptide" evidence="13">
    <location>
        <begin position="1"/>
        <end position="24"/>
    </location>
</feature>
<evidence type="ECO:0000256" key="13">
    <source>
        <dbReference type="SAM" id="SignalP"/>
    </source>
</evidence>
<evidence type="ECO:0000256" key="2">
    <source>
        <dbReference type="ARBA" id="ARBA00009121"/>
    </source>
</evidence>
<evidence type="ECO:0000313" key="15">
    <source>
        <dbReference type="EMBL" id="CAG9859954.1"/>
    </source>
</evidence>
<dbReference type="SMART" id="SM00636">
    <property type="entry name" value="Glyco_18"/>
    <property type="match status" value="1"/>
</dbReference>
<dbReference type="GO" id="GO:0008061">
    <property type="term" value="F:chitin binding"/>
    <property type="evidence" value="ECO:0007669"/>
    <property type="project" value="UniProtKB-KW"/>
</dbReference>
<evidence type="ECO:0000256" key="6">
    <source>
        <dbReference type="ARBA" id="ARBA00022801"/>
    </source>
</evidence>
<dbReference type="PROSITE" id="PS51910">
    <property type="entry name" value="GH18_2"/>
    <property type="match status" value="1"/>
</dbReference>
<feature type="chain" id="PRO_5040331461" description="chitinase" evidence="13">
    <location>
        <begin position="25"/>
        <end position="401"/>
    </location>
</feature>
<dbReference type="Gene3D" id="3.10.50.10">
    <property type="match status" value="1"/>
</dbReference>
<keyword evidence="8" id="KW-1015">Disulfide bond</keyword>
<keyword evidence="11" id="KW-0624">Polysaccharide degradation</keyword>
<dbReference type="InterPro" id="IPR017853">
    <property type="entry name" value="GH"/>
</dbReference>
<organism evidence="15 16">
    <name type="scientific">Phyllotreta striolata</name>
    <name type="common">Striped flea beetle</name>
    <name type="synonym">Crioceris striolata</name>
    <dbReference type="NCBI Taxonomy" id="444603"/>
    <lineage>
        <taxon>Eukaryota</taxon>
        <taxon>Metazoa</taxon>
        <taxon>Ecdysozoa</taxon>
        <taxon>Arthropoda</taxon>
        <taxon>Hexapoda</taxon>
        <taxon>Insecta</taxon>
        <taxon>Pterygota</taxon>
        <taxon>Neoptera</taxon>
        <taxon>Endopterygota</taxon>
        <taxon>Coleoptera</taxon>
        <taxon>Polyphaga</taxon>
        <taxon>Cucujiformia</taxon>
        <taxon>Chrysomeloidea</taxon>
        <taxon>Chrysomelidae</taxon>
        <taxon>Galerucinae</taxon>
        <taxon>Alticini</taxon>
        <taxon>Phyllotreta</taxon>
    </lineage>
</organism>
<dbReference type="InterPro" id="IPR011583">
    <property type="entry name" value="Chitinase_II/V-like_cat"/>
</dbReference>
<dbReference type="PROSITE" id="PS01095">
    <property type="entry name" value="GH18_1"/>
    <property type="match status" value="1"/>
</dbReference>
<keyword evidence="16" id="KW-1185">Reference proteome</keyword>
<evidence type="ECO:0000256" key="7">
    <source>
        <dbReference type="ARBA" id="ARBA00023024"/>
    </source>
</evidence>
<evidence type="ECO:0000256" key="4">
    <source>
        <dbReference type="ARBA" id="ARBA00022669"/>
    </source>
</evidence>
<keyword evidence="6 12" id="KW-0378">Hydrolase</keyword>
<gene>
    <name evidence="15" type="ORF">PHYEVI_LOCUS6313</name>
</gene>
<accession>A0A9N9TT97</accession>
<dbReference type="InterPro" id="IPR001579">
    <property type="entry name" value="Glyco_hydro_18_chit_AS"/>
</dbReference>
<evidence type="ECO:0000256" key="5">
    <source>
        <dbReference type="ARBA" id="ARBA00022729"/>
    </source>
</evidence>
<dbReference type="GO" id="GO:0006032">
    <property type="term" value="P:chitin catabolic process"/>
    <property type="evidence" value="ECO:0007669"/>
    <property type="project" value="UniProtKB-KW"/>
</dbReference>
<keyword evidence="10 12" id="KW-0326">Glycosidase</keyword>
<dbReference type="AlphaFoldDB" id="A0A9N9TT97"/>
<name>A0A9N9TT97_PHYSR</name>
<keyword evidence="4" id="KW-0147">Chitin-binding</keyword>
<keyword evidence="5 13" id="KW-0732">Signal</keyword>
<dbReference type="Gene3D" id="3.20.20.80">
    <property type="entry name" value="Glycosidases"/>
    <property type="match status" value="1"/>
</dbReference>
<dbReference type="FunFam" id="3.10.50.10:FF:000004">
    <property type="entry name" value="Chitinase 5"/>
    <property type="match status" value="1"/>
</dbReference>
<dbReference type="OrthoDB" id="73875at2759"/>
<reference evidence="15" key="1">
    <citation type="submission" date="2022-01" db="EMBL/GenBank/DDBJ databases">
        <authorList>
            <person name="King R."/>
        </authorList>
    </citation>
    <scope>NUCLEOTIDE SEQUENCE</scope>
</reference>
<dbReference type="GO" id="GO:0000272">
    <property type="term" value="P:polysaccharide catabolic process"/>
    <property type="evidence" value="ECO:0007669"/>
    <property type="project" value="UniProtKB-KW"/>
</dbReference>
<dbReference type="EC" id="3.2.1.14" evidence="3"/>
<keyword evidence="7" id="KW-0146">Chitin degradation</keyword>
<comment type="catalytic activity">
    <reaction evidence="1">
        <text>Random endo-hydrolysis of N-acetyl-beta-D-glucosaminide (1-&gt;4)-beta-linkages in chitin and chitodextrins.</text>
        <dbReference type="EC" id="3.2.1.14"/>
    </reaction>
</comment>
<evidence type="ECO:0000256" key="12">
    <source>
        <dbReference type="RuleBase" id="RU000489"/>
    </source>
</evidence>
<keyword evidence="9" id="KW-0119">Carbohydrate metabolism</keyword>
<dbReference type="Pfam" id="PF00704">
    <property type="entry name" value="Glyco_hydro_18"/>
    <property type="match status" value="1"/>
</dbReference>
<dbReference type="CDD" id="cd02872">
    <property type="entry name" value="GH18_chitolectin_chitotriosidase"/>
    <property type="match status" value="1"/>
</dbReference>
<dbReference type="InterPro" id="IPR029070">
    <property type="entry name" value="Chitinase_insertion_sf"/>
</dbReference>
<evidence type="ECO:0000259" key="14">
    <source>
        <dbReference type="PROSITE" id="PS51910"/>
    </source>
</evidence>
<dbReference type="PANTHER" id="PTHR11177:SF360">
    <property type="entry name" value="CHITINASE 4-RELATED"/>
    <property type="match status" value="1"/>
</dbReference>
<protein>
    <recommendedName>
        <fullName evidence="3">chitinase</fullName>
        <ecNumber evidence="3">3.2.1.14</ecNumber>
    </recommendedName>
</protein>
<dbReference type="EMBL" id="OU900096">
    <property type="protein sequence ID" value="CAG9859954.1"/>
    <property type="molecule type" value="Genomic_DNA"/>
</dbReference>
<sequence length="401" mass="45038">MRGIISLSAAYFILACFLISSANSYNIVCYFASWSIYRNLSGKFDVSNIDPNLCTHINFAFVELYENGSLYIVDPWESNSKSDGGNYNGFQDLVNLRQQNPNLNVLVSLGGWNEGSKNFSVVCADEAKRQILVGEVMRLIAKYNFDGLDIDWEYPTLRTDSHPQDKENFVKLLAAFRTAFQPRRLLLTAAVAGAVEKIDAAYFVGNLTNYLDMLNVMSYDYHGAFDGFVGHISPLYASSLDYKHEKNYTYVASAAIEHWLRNGADPSKINLGVPTYGRTFTLADKNNTQLYAPILGPGPKGLFTGLEGTLGYHEICNEYSGADSQYVFDDHQKVPHRVVDDLWIGYDDNVSLTYKVDYAVAQKLGGIMVYSIDTDDFLGLCGHKYILLTTIKNRLDYHRSK</sequence>
<evidence type="ECO:0000256" key="1">
    <source>
        <dbReference type="ARBA" id="ARBA00000822"/>
    </source>
</evidence>
<dbReference type="InterPro" id="IPR050314">
    <property type="entry name" value="Glycosyl_Hydrlase_18"/>
</dbReference>
<evidence type="ECO:0000256" key="11">
    <source>
        <dbReference type="ARBA" id="ARBA00023326"/>
    </source>
</evidence>
<feature type="domain" description="GH18" evidence="14">
    <location>
        <begin position="25"/>
        <end position="398"/>
    </location>
</feature>
<dbReference type="GO" id="GO:0008843">
    <property type="term" value="F:endochitinase activity"/>
    <property type="evidence" value="ECO:0007669"/>
    <property type="project" value="UniProtKB-EC"/>
</dbReference>
<evidence type="ECO:0000256" key="10">
    <source>
        <dbReference type="ARBA" id="ARBA00023295"/>
    </source>
</evidence>
<evidence type="ECO:0000313" key="16">
    <source>
        <dbReference type="Proteomes" id="UP001153712"/>
    </source>
</evidence>
<dbReference type="Proteomes" id="UP001153712">
    <property type="component" value="Chromosome 3"/>
</dbReference>
<dbReference type="SUPFAM" id="SSF54556">
    <property type="entry name" value="Chitinase insertion domain"/>
    <property type="match status" value="1"/>
</dbReference>
<dbReference type="PANTHER" id="PTHR11177">
    <property type="entry name" value="CHITINASE"/>
    <property type="match status" value="1"/>
</dbReference>
<evidence type="ECO:0000256" key="8">
    <source>
        <dbReference type="ARBA" id="ARBA00023157"/>
    </source>
</evidence>
<comment type="similarity">
    <text evidence="2">Belongs to the glycosyl hydrolase 18 family. Chitinase class II subfamily.</text>
</comment>
<dbReference type="SUPFAM" id="SSF51445">
    <property type="entry name" value="(Trans)glycosidases"/>
    <property type="match status" value="1"/>
</dbReference>
<dbReference type="PROSITE" id="PS51257">
    <property type="entry name" value="PROKAR_LIPOPROTEIN"/>
    <property type="match status" value="1"/>
</dbReference>
<dbReference type="GO" id="GO:0005576">
    <property type="term" value="C:extracellular region"/>
    <property type="evidence" value="ECO:0007669"/>
    <property type="project" value="TreeGrafter"/>
</dbReference>
<proteinExistence type="inferred from homology"/>
<dbReference type="InterPro" id="IPR001223">
    <property type="entry name" value="Glyco_hydro18_cat"/>
</dbReference>
<evidence type="ECO:0000256" key="3">
    <source>
        <dbReference type="ARBA" id="ARBA00012729"/>
    </source>
</evidence>